<gene>
    <name evidence="2" type="ORF">HMPREF9450_00840</name>
</gene>
<feature type="domain" description="ABM" evidence="1">
    <location>
        <begin position="284"/>
        <end position="377"/>
    </location>
</feature>
<dbReference type="InterPro" id="IPR011008">
    <property type="entry name" value="Dimeric_a/b-barrel"/>
</dbReference>
<dbReference type="Proteomes" id="UP000006008">
    <property type="component" value="Unassembled WGS sequence"/>
</dbReference>
<dbReference type="PANTHER" id="PTHR33570">
    <property type="entry name" value="4-CARBOXYMUCONOLACTONE DECARBOXYLASE FAMILY PROTEIN"/>
    <property type="match status" value="1"/>
</dbReference>
<dbReference type="AlphaFoldDB" id="G5H6Z7"/>
<proteinExistence type="predicted"/>
<dbReference type="InterPro" id="IPR007138">
    <property type="entry name" value="ABM_dom"/>
</dbReference>
<name>G5H6Z7_9BACT</name>
<reference evidence="2 3" key="1">
    <citation type="submission" date="2011-08" db="EMBL/GenBank/DDBJ databases">
        <title>The Genome Sequence of Alistipes indistinctus YIT 12060.</title>
        <authorList>
            <consortium name="The Broad Institute Genome Sequencing Platform"/>
            <person name="Earl A."/>
            <person name="Ward D."/>
            <person name="Feldgarden M."/>
            <person name="Gevers D."/>
            <person name="Morotomi M."/>
            <person name="Young S.K."/>
            <person name="Zeng Q."/>
            <person name="Gargeya S."/>
            <person name="Fitzgerald M."/>
            <person name="Haas B."/>
            <person name="Abouelleil A."/>
            <person name="Alvarado L."/>
            <person name="Arachchi H.M."/>
            <person name="Berlin A."/>
            <person name="Brown A."/>
            <person name="Chapman S.B."/>
            <person name="Chen Z."/>
            <person name="Dunbar C."/>
            <person name="Freedman E."/>
            <person name="Gearin G."/>
            <person name="Gellesch M."/>
            <person name="Goldberg J."/>
            <person name="Griggs A."/>
            <person name="Gujja S."/>
            <person name="Heiman D."/>
            <person name="Howarth C."/>
            <person name="Larson L."/>
            <person name="Lui A."/>
            <person name="MacDonald P.J.P."/>
            <person name="Montmayeur A."/>
            <person name="Murphy C."/>
            <person name="Neiman D."/>
            <person name="Pearson M."/>
            <person name="Priest M."/>
            <person name="Roberts A."/>
            <person name="Saif S."/>
            <person name="Shea T."/>
            <person name="Shenoy N."/>
            <person name="Sisk P."/>
            <person name="Stolte C."/>
            <person name="Sykes S."/>
            <person name="Wortman J."/>
            <person name="Nusbaum C."/>
            <person name="Birren B."/>
        </authorList>
    </citation>
    <scope>NUCLEOTIDE SEQUENCE [LARGE SCALE GENOMIC DNA]</scope>
    <source>
        <strain evidence="2 3">YIT 12060</strain>
    </source>
</reference>
<dbReference type="STRING" id="742725.HMPREF9450_00840"/>
<evidence type="ECO:0000259" key="1">
    <source>
        <dbReference type="PROSITE" id="PS51725"/>
    </source>
</evidence>
<dbReference type="InterPro" id="IPR029032">
    <property type="entry name" value="AhpD-like"/>
</dbReference>
<dbReference type="InterPro" id="IPR052512">
    <property type="entry name" value="4CMD/NDH-1_regulator"/>
</dbReference>
<dbReference type="GO" id="GO:0051920">
    <property type="term" value="F:peroxiredoxin activity"/>
    <property type="evidence" value="ECO:0007669"/>
    <property type="project" value="InterPro"/>
</dbReference>
<dbReference type="InterPro" id="IPR003779">
    <property type="entry name" value="CMD-like"/>
</dbReference>
<evidence type="ECO:0000313" key="2">
    <source>
        <dbReference type="EMBL" id="EHB92636.1"/>
    </source>
</evidence>
<organism evidence="2 3">
    <name type="scientific">Alistipes indistinctus YIT 12060</name>
    <dbReference type="NCBI Taxonomy" id="742725"/>
    <lineage>
        <taxon>Bacteria</taxon>
        <taxon>Pseudomonadati</taxon>
        <taxon>Bacteroidota</taxon>
        <taxon>Bacteroidia</taxon>
        <taxon>Bacteroidales</taxon>
        <taxon>Rikenellaceae</taxon>
        <taxon>Alistipes</taxon>
    </lineage>
</organism>
<dbReference type="Gene3D" id="3.30.70.100">
    <property type="match status" value="1"/>
</dbReference>
<sequence length="383" mass="42158">MFLLAVFTWPAVAQEVQKEDTMDRIELCRKNYTALFGGEALTGTGTDPELMDILQKYIFGEVFAVGDLDLKTRELITCTVLSVMQTLPQLKAHAAAALTVGVTPVELREAVYQCAPFVGFPKTLNAVSVVNEVFRERGISLPLEAQGTVTEADRYRRGATIQHRLYGDEAGQKTTYVPGGVGGDVARLLTGFCFGDFYTRQGLDLKTRELLVFCMLTTLEADGLLRSHVSGNLELGNTPEILAAAVIQCMPYIGLPPAAKALDALKSADQLPKPVQASPSRDNKVRLSRITVDPERLAEYNVYLEEEIEASMRLEPGVLALYAVADKERPNEITILEIYADEAAYQTHIATPHFRKYKQGTLDMVQSLSLVDTRSLIPGLKIK</sequence>
<comment type="caution">
    <text evidence="2">The sequence shown here is derived from an EMBL/GenBank/DDBJ whole genome shotgun (WGS) entry which is preliminary data.</text>
</comment>
<protein>
    <recommendedName>
        <fullName evidence="1">ABM domain-containing protein</fullName>
    </recommendedName>
</protein>
<evidence type="ECO:0000313" key="3">
    <source>
        <dbReference type="Proteomes" id="UP000006008"/>
    </source>
</evidence>
<dbReference type="eggNOG" id="COG0599">
    <property type="taxonomic scope" value="Bacteria"/>
</dbReference>
<dbReference type="eggNOG" id="COG1359">
    <property type="taxonomic scope" value="Bacteria"/>
</dbReference>
<dbReference type="PANTHER" id="PTHR33570:SF2">
    <property type="entry name" value="CARBOXYMUCONOLACTONE DECARBOXYLASE-LIKE DOMAIN-CONTAINING PROTEIN"/>
    <property type="match status" value="1"/>
</dbReference>
<dbReference type="PATRIC" id="fig|742725.3.peg.893"/>
<dbReference type="Pfam" id="PF02627">
    <property type="entry name" value="CMD"/>
    <property type="match status" value="2"/>
</dbReference>
<accession>G5H6Z7</accession>
<dbReference type="Pfam" id="PF03992">
    <property type="entry name" value="ABM"/>
    <property type="match status" value="1"/>
</dbReference>
<dbReference type="Gene3D" id="1.20.1290.10">
    <property type="entry name" value="AhpD-like"/>
    <property type="match status" value="1"/>
</dbReference>
<dbReference type="EMBL" id="ADLD01000009">
    <property type="protein sequence ID" value="EHB92636.1"/>
    <property type="molecule type" value="Genomic_DNA"/>
</dbReference>
<dbReference type="SUPFAM" id="SSF54909">
    <property type="entry name" value="Dimeric alpha+beta barrel"/>
    <property type="match status" value="1"/>
</dbReference>
<dbReference type="SUPFAM" id="SSF69118">
    <property type="entry name" value="AhpD-like"/>
    <property type="match status" value="1"/>
</dbReference>
<dbReference type="PROSITE" id="PS51725">
    <property type="entry name" value="ABM"/>
    <property type="match status" value="1"/>
</dbReference>
<dbReference type="HOGENOM" id="CLU_703315_0_0_10"/>
<keyword evidence="3" id="KW-1185">Reference proteome</keyword>